<dbReference type="RefSeq" id="WP_021249233.1">
    <property type="nucleotide sequence ID" value="NZ_ATJV01000051.1"/>
</dbReference>
<keyword evidence="4" id="KW-0274">FAD</keyword>
<keyword evidence="7" id="KW-1185">Reference proteome</keyword>
<evidence type="ECO:0000256" key="3">
    <source>
        <dbReference type="ARBA" id="ARBA00022630"/>
    </source>
</evidence>
<accession>S9ZEM0</accession>
<comment type="cofactor">
    <cofactor evidence="1">
        <name>FAD</name>
        <dbReference type="ChEBI" id="CHEBI:57692"/>
    </cofactor>
</comment>
<dbReference type="PANTHER" id="PTHR43716">
    <property type="entry name" value="D-2-HYDROXYGLUTARATE DEHYDROGENASE, MITOCHONDRIAL"/>
    <property type="match status" value="1"/>
</dbReference>
<dbReference type="PROSITE" id="PS51387">
    <property type="entry name" value="FAD_PCMH"/>
    <property type="match status" value="1"/>
</dbReference>
<dbReference type="SUPFAM" id="SSF55103">
    <property type="entry name" value="FAD-linked oxidases, C-terminal domain"/>
    <property type="match status" value="1"/>
</dbReference>
<dbReference type="OrthoDB" id="8522822at2"/>
<dbReference type="AlphaFoldDB" id="S9ZEM0"/>
<keyword evidence="3" id="KW-0285">Flavoprotein</keyword>
<dbReference type="Gene3D" id="3.30.465.10">
    <property type="match status" value="1"/>
</dbReference>
<evidence type="ECO:0000256" key="1">
    <source>
        <dbReference type="ARBA" id="ARBA00001974"/>
    </source>
</evidence>
<dbReference type="GO" id="GO:0003824">
    <property type="term" value="F:catalytic activity"/>
    <property type="evidence" value="ECO:0007669"/>
    <property type="project" value="InterPro"/>
</dbReference>
<dbReference type="InterPro" id="IPR016171">
    <property type="entry name" value="Vanillyl_alc_oxidase_C-sub2"/>
</dbReference>
<dbReference type="InterPro" id="IPR004113">
    <property type="entry name" value="FAD-bd_oxidored_4_C"/>
</dbReference>
<comment type="caution">
    <text evidence="6">The sequence shown here is derived from an EMBL/GenBank/DDBJ whole genome shotgun (WGS) entry which is preliminary data.</text>
</comment>
<dbReference type="EMBL" id="ATJV01000051">
    <property type="protein sequence ID" value="EPZ15745.1"/>
    <property type="molecule type" value="Genomic_DNA"/>
</dbReference>
<dbReference type="InterPro" id="IPR016164">
    <property type="entry name" value="FAD-linked_Oxase-like_C"/>
</dbReference>
<dbReference type="Pfam" id="PF01565">
    <property type="entry name" value="FAD_binding_4"/>
    <property type="match status" value="1"/>
</dbReference>
<dbReference type="PATRIC" id="fig|1348657.5.peg.1811"/>
<evidence type="ECO:0000256" key="2">
    <source>
        <dbReference type="ARBA" id="ARBA00008000"/>
    </source>
</evidence>
<proteinExistence type="inferred from homology"/>
<dbReference type="InterPro" id="IPR016167">
    <property type="entry name" value="FAD-bd_PCMH_sub1"/>
</dbReference>
<comment type="similarity">
    <text evidence="2">Belongs to the FAD-binding oxidoreductase/transferase type 4 family.</text>
</comment>
<dbReference type="InterPro" id="IPR016169">
    <property type="entry name" value="FAD-bd_PCMH_sub2"/>
</dbReference>
<dbReference type="SUPFAM" id="SSF56176">
    <property type="entry name" value="FAD-binding/transporter-associated domain-like"/>
    <property type="match status" value="1"/>
</dbReference>
<dbReference type="STRING" id="1348657.M622_14640"/>
<gene>
    <name evidence="6" type="ORF">M622_14640</name>
</gene>
<evidence type="ECO:0000313" key="6">
    <source>
        <dbReference type="EMBL" id="EPZ15745.1"/>
    </source>
</evidence>
<evidence type="ECO:0000259" key="5">
    <source>
        <dbReference type="PROSITE" id="PS51387"/>
    </source>
</evidence>
<protein>
    <recommendedName>
        <fullName evidence="5">FAD-binding PCMH-type domain-containing protein</fullName>
    </recommendedName>
</protein>
<reference evidence="6 7" key="1">
    <citation type="submission" date="2013-06" db="EMBL/GenBank/DDBJ databases">
        <title>Draft genome sequence of Thauera terpenica.</title>
        <authorList>
            <person name="Liu B."/>
            <person name="Frostegard A.H."/>
            <person name="Shapleigh J.P."/>
        </authorList>
    </citation>
    <scope>NUCLEOTIDE SEQUENCE [LARGE SCALE GENOMIC DNA]</scope>
    <source>
        <strain evidence="6 7">58Eu</strain>
    </source>
</reference>
<dbReference type="GO" id="GO:0022904">
    <property type="term" value="P:respiratory electron transport chain"/>
    <property type="evidence" value="ECO:0007669"/>
    <property type="project" value="TreeGrafter"/>
</dbReference>
<dbReference type="PANTHER" id="PTHR43716:SF2">
    <property type="entry name" value="BLL6224 PROTEIN"/>
    <property type="match status" value="1"/>
</dbReference>
<name>S9ZEM0_9RHOO</name>
<dbReference type="Gene3D" id="3.30.70.2740">
    <property type="match status" value="1"/>
</dbReference>
<dbReference type="InterPro" id="IPR051264">
    <property type="entry name" value="FAD-oxidored/transferase_4"/>
</dbReference>
<dbReference type="Gene3D" id="3.30.70.2190">
    <property type="match status" value="1"/>
</dbReference>
<dbReference type="GO" id="GO:0071949">
    <property type="term" value="F:FAD binding"/>
    <property type="evidence" value="ECO:0007669"/>
    <property type="project" value="InterPro"/>
</dbReference>
<sequence>MDAFFQALCDAVGTQHVLTAPTDMAPYLSDWRGRYQGKARAVVRPGSTQELAGVVRACAADGVPIVAQGGNTGLCGGATPAEDGRAIVLSLERMNRIRAVDGDNNTITVEAGCTLAALQQAALDAGRLFPLSLASEGSCRVGGNLSTNAGGVQVLRYGNMRELTLGLEVVLADGRIWDGLRGLRKDNTGYDLKQLFIGAEGTLGIITAAVLKLFPAIGQRATAWLAVPDPAAAIRLLGLMRSLCGERITAFEIIGRSALDLVLRHIPGARAPLVGGADWSVLIELSDSAGTADLAAELEAALTQAMAQDLVDDAVIARSLAQAQALWSLRENISEAQRIEGISIKHDIAVPVSRIPEFLERAQTMLLEAWPDVRIVAFGHIGDGNLHYNLSKPEKLENEDFIARTPELNRKVHDLVAALGGSISAEHGLGQLKRDELVRYKSDVEMEMMRAVKHALDPAGLMNPGKVLGAVACAPSGLFRAEK</sequence>
<dbReference type="InterPro" id="IPR036318">
    <property type="entry name" value="FAD-bd_PCMH-like_sf"/>
</dbReference>
<dbReference type="InterPro" id="IPR006094">
    <property type="entry name" value="Oxid_FAD_bind_N"/>
</dbReference>
<dbReference type="FunFam" id="1.10.45.10:FF:000001">
    <property type="entry name" value="D-lactate dehydrogenase mitochondrial"/>
    <property type="match status" value="1"/>
</dbReference>
<dbReference type="InterPro" id="IPR016166">
    <property type="entry name" value="FAD-bd_PCMH"/>
</dbReference>
<dbReference type="Gene3D" id="3.30.43.10">
    <property type="entry name" value="Uridine Diphospho-n-acetylenolpyruvylglucosamine Reductase, domain 2"/>
    <property type="match status" value="1"/>
</dbReference>
<dbReference type="Pfam" id="PF02913">
    <property type="entry name" value="FAD-oxidase_C"/>
    <property type="match status" value="1"/>
</dbReference>
<dbReference type="Gene3D" id="1.10.45.10">
    <property type="entry name" value="Vanillyl-alcohol Oxidase, Chain A, domain 4"/>
    <property type="match status" value="1"/>
</dbReference>
<organism evidence="6 7">
    <name type="scientific">Thauera terpenica 58Eu</name>
    <dbReference type="NCBI Taxonomy" id="1348657"/>
    <lineage>
        <taxon>Bacteria</taxon>
        <taxon>Pseudomonadati</taxon>
        <taxon>Pseudomonadota</taxon>
        <taxon>Betaproteobacteria</taxon>
        <taxon>Rhodocyclales</taxon>
        <taxon>Zoogloeaceae</taxon>
        <taxon>Thauera</taxon>
    </lineage>
</organism>
<dbReference type="Proteomes" id="UP000015455">
    <property type="component" value="Unassembled WGS sequence"/>
</dbReference>
<dbReference type="eggNOG" id="COG0277">
    <property type="taxonomic scope" value="Bacteria"/>
</dbReference>
<feature type="domain" description="FAD-binding PCMH-type" evidence="5">
    <location>
        <begin position="35"/>
        <end position="216"/>
    </location>
</feature>
<evidence type="ECO:0000256" key="4">
    <source>
        <dbReference type="ARBA" id="ARBA00022827"/>
    </source>
</evidence>
<evidence type="ECO:0000313" key="7">
    <source>
        <dbReference type="Proteomes" id="UP000015455"/>
    </source>
</evidence>